<dbReference type="InterPro" id="IPR050061">
    <property type="entry name" value="MurCDEF_pg_biosynth"/>
</dbReference>
<reference evidence="12" key="1">
    <citation type="submission" date="2020-05" db="EMBL/GenBank/DDBJ databases">
        <authorList>
            <person name="Chiriac C."/>
            <person name="Salcher M."/>
            <person name="Ghai R."/>
            <person name="Kavagutti S V."/>
        </authorList>
    </citation>
    <scope>NUCLEOTIDE SEQUENCE</scope>
</reference>
<comment type="pathway">
    <text evidence="2">Cell wall biogenesis; peptidoglycan biosynthesis.</text>
</comment>
<name>A0A6J6S687_9ZZZZ</name>
<dbReference type="UniPathway" id="UPA00219"/>
<accession>A0A6J6S687</accession>
<dbReference type="EC" id="6.3.2.8" evidence="3"/>
<evidence type="ECO:0000259" key="9">
    <source>
        <dbReference type="Pfam" id="PF01225"/>
    </source>
</evidence>
<sequence>MKLSELENKRIHFIGLGGAGMSGIARIMLARGINVSGSDAKDSSVLSGLKTLGAQVFVGHQASNLGDADILVVSSAIDQSNPEVIAASDKGLLILTRAQALALLMSESKSIAVAGTHGKTTTTSMLTVALQQAGLDPSFAIGGMINRGGTNAHLGSGEIFVAEADESDGSFLAYKPFGAIITNIELDHVDNFPDIEAVNQIFIDFVQSIQPGGFLIAGIASPGVAHLLSRIERKDIEIITYGENADYSISHVALQPTQSHARITKLGKVLGEMSLTIPGQHNIENATAALAAGIKLGAPVADLLVGLNKFSGAKRRFENRGTIGGVTVIDDYGHHPTEVKVTLETAKRFAGTGRVIAIFQPHRYSRTAMFVDQFAEVLQLADHVYLLEIYAASETAMPGISSILIANAMKTGSVTFEPSMIDVVSSAVAQAKSGDLIITLGAGDVNLLVPLILQTLEDKIAN</sequence>
<dbReference type="Gene3D" id="3.40.50.720">
    <property type="entry name" value="NAD(P)-binding Rossmann-like Domain"/>
    <property type="match status" value="1"/>
</dbReference>
<dbReference type="SUPFAM" id="SSF53244">
    <property type="entry name" value="MurD-like peptide ligases, peptide-binding domain"/>
    <property type="match status" value="1"/>
</dbReference>
<evidence type="ECO:0000256" key="5">
    <source>
        <dbReference type="ARBA" id="ARBA00022598"/>
    </source>
</evidence>
<dbReference type="InterPro" id="IPR005758">
    <property type="entry name" value="UDP-N-AcMur_Ala_ligase_MurC"/>
</dbReference>
<keyword evidence="4" id="KW-0963">Cytoplasm</keyword>
<evidence type="ECO:0000256" key="7">
    <source>
        <dbReference type="ARBA" id="ARBA00022840"/>
    </source>
</evidence>
<dbReference type="PANTHER" id="PTHR43445">
    <property type="entry name" value="UDP-N-ACETYLMURAMATE--L-ALANINE LIGASE-RELATED"/>
    <property type="match status" value="1"/>
</dbReference>
<dbReference type="SUPFAM" id="SSF53623">
    <property type="entry name" value="MurD-like peptide ligases, catalytic domain"/>
    <property type="match status" value="1"/>
</dbReference>
<dbReference type="Gene3D" id="3.40.1190.10">
    <property type="entry name" value="Mur-like, catalytic domain"/>
    <property type="match status" value="1"/>
</dbReference>
<keyword evidence="7" id="KW-0067">ATP-binding</keyword>
<comment type="catalytic activity">
    <reaction evidence="8">
        <text>UDP-N-acetyl-alpha-D-muramate + L-alanine + ATP = UDP-N-acetyl-alpha-D-muramoyl-L-alanine + ADP + phosphate + H(+)</text>
        <dbReference type="Rhea" id="RHEA:23372"/>
        <dbReference type="ChEBI" id="CHEBI:15378"/>
        <dbReference type="ChEBI" id="CHEBI:30616"/>
        <dbReference type="ChEBI" id="CHEBI:43474"/>
        <dbReference type="ChEBI" id="CHEBI:57972"/>
        <dbReference type="ChEBI" id="CHEBI:70757"/>
        <dbReference type="ChEBI" id="CHEBI:83898"/>
        <dbReference type="ChEBI" id="CHEBI:456216"/>
        <dbReference type="EC" id="6.3.2.8"/>
    </reaction>
</comment>
<evidence type="ECO:0000256" key="6">
    <source>
        <dbReference type="ARBA" id="ARBA00022741"/>
    </source>
</evidence>
<comment type="subcellular location">
    <subcellularLocation>
        <location evidence="1">Cytoplasm</location>
    </subcellularLocation>
</comment>
<dbReference type="GO" id="GO:0005524">
    <property type="term" value="F:ATP binding"/>
    <property type="evidence" value="ECO:0007669"/>
    <property type="project" value="UniProtKB-KW"/>
</dbReference>
<dbReference type="InterPro" id="IPR000713">
    <property type="entry name" value="Mur_ligase_N"/>
</dbReference>
<dbReference type="PANTHER" id="PTHR43445:SF3">
    <property type="entry name" value="UDP-N-ACETYLMURAMATE--L-ALANINE LIGASE"/>
    <property type="match status" value="1"/>
</dbReference>
<keyword evidence="6" id="KW-0547">Nucleotide-binding</keyword>
<evidence type="ECO:0000256" key="4">
    <source>
        <dbReference type="ARBA" id="ARBA00022490"/>
    </source>
</evidence>
<dbReference type="Pfam" id="PF02875">
    <property type="entry name" value="Mur_ligase_C"/>
    <property type="match status" value="1"/>
</dbReference>
<evidence type="ECO:0000259" key="11">
    <source>
        <dbReference type="Pfam" id="PF08245"/>
    </source>
</evidence>
<dbReference type="InterPro" id="IPR004101">
    <property type="entry name" value="Mur_ligase_C"/>
</dbReference>
<dbReference type="EMBL" id="CAEZYS010000018">
    <property type="protein sequence ID" value="CAB4730047.1"/>
    <property type="molecule type" value="Genomic_DNA"/>
</dbReference>
<feature type="domain" description="Mur ligase central" evidence="11">
    <location>
        <begin position="113"/>
        <end position="292"/>
    </location>
</feature>
<feature type="domain" description="Mur ligase N-terminal catalytic" evidence="9">
    <location>
        <begin position="10"/>
        <end position="107"/>
    </location>
</feature>
<organism evidence="12">
    <name type="scientific">freshwater metagenome</name>
    <dbReference type="NCBI Taxonomy" id="449393"/>
    <lineage>
        <taxon>unclassified sequences</taxon>
        <taxon>metagenomes</taxon>
        <taxon>ecological metagenomes</taxon>
    </lineage>
</organism>
<evidence type="ECO:0000313" key="12">
    <source>
        <dbReference type="EMBL" id="CAB4730047.1"/>
    </source>
</evidence>
<dbReference type="Gene3D" id="3.90.190.20">
    <property type="entry name" value="Mur ligase, C-terminal domain"/>
    <property type="match status" value="1"/>
</dbReference>
<evidence type="ECO:0000256" key="3">
    <source>
        <dbReference type="ARBA" id="ARBA00012211"/>
    </source>
</evidence>
<dbReference type="SUPFAM" id="SSF51984">
    <property type="entry name" value="MurCD N-terminal domain"/>
    <property type="match status" value="1"/>
</dbReference>
<protein>
    <recommendedName>
        <fullName evidence="3">UDP-N-acetylmuramate--L-alanine ligase</fullName>
        <ecNumber evidence="3">6.3.2.8</ecNumber>
    </recommendedName>
</protein>
<proteinExistence type="inferred from homology"/>
<evidence type="ECO:0000256" key="8">
    <source>
        <dbReference type="ARBA" id="ARBA00047833"/>
    </source>
</evidence>
<dbReference type="Pfam" id="PF08245">
    <property type="entry name" value="Mur_ligase_M"/>
    <property type="match status" value="1"/>
</dbReference>
<dbReference type="InterPro" id="IPR036565">
    <property type="entry name" value="Mur-like_cat_sf"/>
</dbReference>
<keyword evidence="5" id="KW-0436">Ligase</keyword>
<dbReference type="GO" id="GO:0005737">
    <property type="term" value="C:cytoplasm"/>
    <property type="evidence" value="ECO:0007669"/>
    <property type="project" value="UniProtKB-SubCell"/>
</dbReference>
<dbReference type="InterPro" id="IPR036615">
    <property type="entry name" value="Mur_ligase_C_dom_sf"/>
</dbReference>
<dbReference type="NCBIfam" id="TIGR01082">
    <property type="entry name" value="murC"/>
    <property type="match status" value="1"/>
</dbReference>
<dbReference type="GO" id="GO:0008763">
    <property type="term" value="F:UDP-N-acetylmuramate-L-alanine ligase activity"/>
    <property type="evidence" value="ECO:0007669"/>
    <property type="project" value="UniProtKB-EC"/>
</dbReference>
<evidence type="ECO:0000259" key="10">
    <source>
        <dbReference type="Pfam" id="PF02875"/>
    </source>
</evidence>
<feature type="domain" description="Mur ligase C-terminal" evidence="10">
    <location>
        <begin position="315"/>
        <end position="443"/>
    </location>
</feature>
<dbReference type="AlphaFoldDB" id="A0A6J6S687"/>
<evidence type="ECO:0000256" key="2">
    <source>
        <dbReference type="ARBA" id="ARBA00004752"/>
    </source>
</evidence>
<dbReference type="HAMAP" id="MF_00046">
    <property type="entry name" value="MurC"/>
    <property type="match status" value="1"/>
</dbReference>
<dbReference type="GO" id="GO:0009252">
    <property type="term" value="P:peptidoglycan biosynthetic process"/>
    <property type="evidence" value="ECO:0007669"/>
    <property type="project" value="UniProtKB-UniPathway"/>
</dbReference>
<gene>
    <name evidence="12" type="ORF">UFOPK2782_00256</name>
</gene>
<dbReference type="InterPro" id="IPR013221">
    <property type="entry name" value="Mur_ligase_cen"/>
</dbReference>
<dbReference type="Pfam" id="PF01225">
    <property type="entry name" value="Mur_ligase"/>
    <property type="match status" value="1"/>
</dbReference>
<evidence type="ECO:0000256" key="1">
    <source>
        <dbReference type="ARBA" id="ARBA00004496"/>
    </source>
</evidence>